<keyword evidence="9" id="KW-0677">Repeat</keyword>
<gene>
    <name evidence="12" type="ORF">FGO68_gene11977</name>
</gene>
<evidence type="ECO:0000256" key="10">
    <source>
        <dbReference type="ARBA" id="ARBA00023242"/>
    </source>
</evidence>
<comment type="caution">
    <text evidence="12">The sequence shown here is derived from an EMBL/GenBank/DDBJ whole genome shotgun (WGS) entry which is preliminary data.</text>
</comment>
<dbReference type="InterPro" id="IPR015943">
    <property type="entry name" value="WD40/YVTN_repeat-like_dom_sf"/>
</dbReference>
<keyword evidence="6" id="KW-0963">Cytoplasm</keyword>
<evidence type="ECO:0000256" key="9">
    <source>
        <dbReference type="ARBA" id="ARBA00022737"/>
    </source>
</evidence>
<name>A0A8J8TAH7_HALGN</name>
<dbReference type="InterPro" id="IPR037289">
    <property type="entry name" value="Elp2"/>
</dbReference>
<sequence length="825" mass="93055">MSLLFNKMEATSQIENLMIAANVNTVINGLDYNRSLNLIAYAAANLVLILDPQAIHASIPKVLFSLRGHTDRVNAVQWITDKALVTISSDRSIIIWECQESPRNPQSWTHKVIPDAHANAINYLRAMCSGGTLKLWQGLNVESIAYKDELLFGKNLQETMGLIPYGEKHLLMAVGGYDMNIHIYLIPRIPFQGGKTFKYKFSLLGHMNAIRAFAFTESVGADVRYMASCSQDTYIRLWKIQPLENLSAGMGGHQDLKQYESKTSFILLDEDEPKVYNITLESVLSHHQDSVSSIQWGSTIQNPLSLNDFCLLSSSFDFTVCIWKADEETSVWSVESTLGAMQGNKHAYFGAQFLSDDHEILAYTFNGAMHQWKQVEGRWLPQLTVKGHFGEVSDLEWDQHHANLISCSQDQTTRLYSKYGADKGWFEIGRPQVHGYDMNTVACLPVQSSVNMPSRILSGGDEKVLRLFETPYSFVKVFNQLNPDASSIQLRFHETKSNEEIEQMIGSEVKKQPLGLMNKPVLVLANQNQRVDDEEGGGIGPDFDPNKILSNTKDKADEIIEDLAEPPVEDTLMSKTLWPEQQKLYGHAFEVFCIATSHRGDCAASASKAKEKKYADIIIWDLSKGQTSVPSCKLAAHNLTVVQLEFSKCDQYLLSCSRDRSWALFKRNAPDLLQFTILKKVKDAHTRIIWGISWSHDDAFFATASREKQKSVKVWLGKSSEHIGELFSELPEENPSATAIRFLPTLHKGTLYGLVVGLETGDLLFWLYNDSGKMWTKVYQVPVYYSHCDAVRRIKFNERYATEDGSYVVATCSNDHSVRLFKVTI</sequence>
<dbReference type="Proteomes" id="UP000785679">
    <property type="component" value="Unassembled WGS sequence"/>
</dbReference>
<dbReference type="SUPFAM" id="SSF50978">
    <property type="entry name" value="WD40 repeat-like"/>
    <property type="match status" value="2"/>
</dbReference>
<feature type="repeat" description="WD" evidence="11">
    <location>
        <begin position="203"/>
        <end position="248"/>
    </location>
</feature>
<comment type="similarity">
    <text evidence="4">Belongs to the WD repeat ELP2 family.</text>
</comment>
<reference evidence="12" key="1">
    <citation type="submission" date="2019-06" db="EMBL/GenBank/DDBJ databases">
        <authorList>
            <person name="Zheng W."/>
        </authorList>
    </citation>
    <scope>NUCLEOTIDE SEQUENCE</scope>
    <source>
        <strain evidence="12">QDHG01</strain>
    </source>
</reference>
<accession>A0A8J8TAH7</accession>
<dbReference type="GO" id="GO:0033588">
    <property type="term" value="C:elongator holoenzyme complex"/>
    <property type="evidence" value="ECO:0007669"/>
    <property type="project" value="InterPro"/>
</dbReference>
<evidence type="ECO:0000256" key="8">
    <source>
        <dbReference type="ARBA" id="ARBA00022694"/>
    </source>
</evidence>
<keyword evidence="13" id="KW-1185">Reference proteome</keyword>
<feature type="repeat" description="WD" evidence="11">
    <location>
        <begin position="66"/>
        <end position="97"/>
    </location>
</feature>
<dbReference type="PANTHER" id="PTHR44111">
    <property type="entry name" value="ELONGATOR COMPLEX PROTEIN 2"/>
    <property type="match status" value="1"/>
</dbReference>
<keyword evidence="7 11" id="KW-0853">WD repeat</keyword>
<dbReference type="PROSITE" id="PS50294">
    <property type="entry name" value="WD_REPEATS_REGION"/>
    <property type="match status" value="1"/>
</dbReference>
<comment type="subcellular location">
    <subcellularLocation>
        <location evidence="2">Cytoplasm</location>
    </subcellularLocation>
    <subcellularLocation>
        <location evidence="1">Nucleus</location>
    </subcellularLocation>
</comment>
<dbReference type="AlphaFoldDB" id="A0A8J8TAH7"/>
<dbReference type="Gene3D" id="2.130.10.10">
    <property type="entry name" value="YVTN repeat-like/Quinoprotein amine dehydrogenase"/>
    <property type="match status" value="3"/>
</dbReference>
<dbReference type="PROSITE" id="PS50082">
    <property type="entry name" value="WD_REPEATS_2"/>
    <property type="match status" value="2"/>
</dbReference>
<dbReference type="GO" id="GO:0005634">
    <property type="term" value="C:nucleus"/>
    <property type="evidence" value="ECO:0007669"/>
    <property type="project" value="UniProtKB-SubCell"/>
</dbReference>
<evidence type="ECO:0000313" key="12">
    <source>
        <dbReference type="EMBL" id="TNV87318.1"/>
    </source>
</evidence>
<organism evidence="12 13">
    <name type="scientific">Halteria grandinella</name>
    <dbReference type="NCBI Taxonomy" id="5974"/>
    <lineage>
        <taxon>Eukaryota</taxon>
        <taxon>Sar</taxon>
        <taxon>Alveolata</taxon>
        <taxon>Ciliophora</taxon>
        <taxon>Intramacronucleata</taxon>
        <taxon>Spirotrichea</taxon>
        <taxon>Stichotrichia</taxon>
        <taxon>Sporadotrichida</taxon>
        <taxon>Halteriidae</taxon>
        <taxon>Halteria</taxon>
    </lineage>
</organism>
<dbReference type="PANTHER" id="PTHR44111:SF1">
    <property type="entry name" value="ELONGATOR COMPLEX PROTEIN 2"/>
    <property type="match status" value="1"/>
</dbReference>
<dbReference type="OrthoDB" id="27911at2759"/>
<protein>
    <recommendedName>
        <fullName evidence="5">Elongator complex protein 2</fullName>
    </recommendedName>
</protein>
<dbReference type="GO" id="GO:0002098">
    <property type="term" value="P:tRNA wobble uridine modification"/>
    <property type="evidence" value="ECO:0007669"/>
    <property type="project" value="InterPro"/>
</dbReference>
<evidence type="ECO:0000256" key="4">
    <source>
        <dbReference type="ARBA" id="ARBA00005881"/>
    </source>
</evidence>
<proteinExistence type="inferred from homology"/>
<evidence type="ECO:0000256" key="5">
    <source>
        <dbReference type="ARBA" id="ARBA00020267"/>
    </source>
</evidence>
<comment type="pathway">
    <text evidence="3">tRNA modification; 5-methoxycarbonylmethyl-2-thiouridine-tRNA biosynthesis.</text>
</comment>
<evidence type="ECO:0000256" key="6">
    <source>
        <dbReference type="ARBA" id="ARBA00022490"/>
    </source>
</evidence>
<evidence type="ECO:0000313" key="13">
    <source>
        <dbReference type="Proteomes" id="UP000785679"/>
    </source>
</evidence>
<keyword evidence="10" id="KW-0539">Nucleus</keyword>
<dbReference type="InterPro" id="IPR001680">
    <property type="entry name" value="WD40_rpt"/>
</dbReference>
<keyword evidence="8" id="KW-0819">tRNA processing</keyword>
<evidence type="ECO:0000256" key="11">
    <source>
        <dbReference type="PROSITE-ProRule" id="PRU00221"/>
    </source>
</evidence>
<dbReference type="SMART" id="SM00320">
    <property type="entry name" value="WD40"/>
    <property type="match status" value="9"/>
</dbReference>
<dbReference type="GO" id="GO:0005737">
    <property type="term" value="C:cytoplasm"/>
    <property type="evidence" value="ECO:0007669"/>
    <property type="project" value="UniProtKB-SubCell"/>
</dbReference>
<evidence type="ECO:0000256" key="7">
    <source>
        <dbReference type="ARBA" id="ARBA00022574"/>
    </source>
</evidence>
<evidence type="ECO:0000256" key="3">
    <source>
        <dbReference type="ARBA" id="ARBA00005043"/>
    </source>
</evidence>
<evidence type="ECO:0000256" key="1">
    <source>
        <dbReference type="ARBA" id="ARBA00004123"/>
    </source>
</evidence>
<dbReference type="UniPathway" id="UPA00988"/>
<dbReference type="Pfam" id="PF00400">
    <property type="entry name" value="WD40"/>
    <property type="match status" value="6"/>
</dbReference>
<evidence type="ECO:0000256" key="2">
    <source>
        <dbReference type="ARBA" id="ARBA00004496"/>
    </source>
</evidence>
<dbReference type="InterPro" id="IPR036322">
    <property type="entry name" value="WD40_repeat_dom_sf"/>
</dbReference>
<dbReference type="EMBL" id="RRYP01000502">
    <property type="protein sequence ID" value="TNV87318.1"/>
    <property type="molecule type" value="Genomic_DNA"/>
</dbReference>